<reference evidence="1 2" key="1">
    <citation type="submission" date="2013-09" db="EMBL/GenBank/DDBJ databases">
        <authorList>
            <person name="Zeng Z."/>
            <person name="Chen C."/>
        </authorList>
    </citation>
    <scope>NUCLEOTIDE SEQUENCE [LARGE SCALE GENOMIC DNA]</scope>
    <source>
        <strain evidence="1 2">F44-8</strain>
    </source>
</reference>
<sequence>METENSKSLTQPTQLISYSKAKELSANFVAQKSGKHVTSSGQEDANAVWFSLEELEKFIEYIKNEGNNQGYTVDGVRVYLGVYSNNETVGRAGYTTMFMTATGRKANLTTPISGGATSKDITTVNPLNYGSMGNPPKMQYGI</sequence>
<name>A0A0A2LTQ4_9FLAO</name>
<protein>
    <submittedName>
        <fullName evidence="1">Uncharacterized protein</fullName>
    </submittedName>
</protein>
<dbReference type="STRING" id="1406840.Q763_06095"/>
<keyword evidence="2" id="KW-1185">Reference proteome</keyword>
<proteinExistence type="predicted"/>
<organism evidence="1 2">
    <name type="scientific">Flavobacterium beibuense F44-8</name>
    <dbReference type="NCBI Taxonomy" id="1406840"/>
    <lineage>
        <taxon>Bacteria</taxon>
        <taxon>Pseudomonadati</taxon>
        <taxon>Bacteroidota</taxon>
        <taxon>Flavobacteriia</taxon>
        <taxon>Flavobacteriales</taxon>
        <taxon>Flavobacteriaceae</taxon>
        <taxon>Flavobacterium</taxon>
    </lineage>
</organism>
<dbReference type="Proteomes" id="UP000030129">
    <property type="component" value="Unassembled WGS sequence"/>
</dbReference>
<dbReference type="AlphaFoldDB" id="A0A0A2LTQ4"/>
<comment type="caution">
    <text evidence="1">The sequence shown here is derived from an EMBL/GenBank/DDBJ whole genome shotgun (WGS) entry which is preliminary data.</text>
</comment>
<dbReference type="RefSeq" id="WP_035132152.1">
    <property type="nucleotide sequence ID" value="NZ_JRLV01000005.1"/>
</dbReference>
<accession>A0A0A2LTQ4</accession>
<evidence type="ECO:0000313" key="2">
    <source>
        <dbReference type="Proteomes" id="UP000030129"/>
    </source>
</evidence>
<evidence type="ECO:0000313" key="1">
    <source>
        <dbReference type="EMBL" id="KGO82661.1"/>
    </source>
</evidence>
<gene>
    <name evidence="1" type="ORF">Q763_06095</name>
</gene>
<dbReference type="eggNOG" id="ENOG50335B8">
    <property type="taxonomic scope" value="Bacteria"/>
</dbReference>
<dbReference type="EMBL" id="JRLV01000005">
    <property type="protein sequence ID" value="KGO82661.1"/>
    <property type="molecule type" value="Genomic_DNA"/>
</dbReference>